<dbReference type="EMBL" id="CAJNJA010015792">
    <property type="protein sequence ID" value="CAE7368827.1"/>
    <property type="molecule type" value="Genomic_DNA"/>
</dbReference>
<evidence type="ECO:0000313" key="2">
    <source>
        <dbReference type="Proteomes" id="UP000601435"/>
    </source>
</evidence>
<dbReference type="OrthoDB" id="431328at2759"/>
<organism evidence="1 2">
    <name type="scientific">Symbiodinium necroappetens</name>
    <dbReference type="NCBI Taxonomy" id="1628268"/>
    <lineage>
        <taxon>Eukaryota</taxon>
        <taxon>Sar</taxon>
        <taxon>Alveolata</taxon>
        <taxon>Dinophyceae</taxon>
        <taxon>Suessiales</taxon>
        <taxon>Symbiodiniaceae</taxon>
        <taxon>Symbiodinium</taxon>
    </lineage>
</organism>
<keyword evidence="2" id="KW-1185">Reference proteome</keyword>
<gene>
    <name evidence="1" type="ORF">SNEC2469_LOCUS9883</name>
</gene>
<protein>
    <submittedName>
        <fullName evidence="1">Uncharacterized protein</fullName>
    </submittedName>
</protein>
<evidence type="ECO:0000313" key="1">
    <source>
        <dbReference type="EMBL" id="CAE7368827.1"/>
    </source>
</evidence>
<feature type="non-terminal residue" evidence="1">
    <location>
        <position position="431"/>
    </location>
</feature>
<accession>A0A812PNG8</accession>
<dbReference type="AlphaFoldDB" id="A0A812PNG8"/>
<proteinExistence type="predicted"/>
<feature type="non-terminal residue" evidence="1">
    <location>
        <position position="1"/>
    </location>
</feature>
<dbReference type="Proteomes" id="UP000601435">
    <property type="component" value="Unassembled WGS sequence"/>
</dbReference>
<sequence length="431" mass="48096">DPAYVPECKEESDPGSEKFDQTIMNEVAEELKDTDNPCGLVFSTPKTKKKKTGLPPDNFFGIPDIDGYGDKFESDIDNEGEGMSYYAWNLGDVDEPGKSGLTPTTVKECADREIARDFQLAKWQNEHRKVEWFNDLAEEVQDWLEATPDVDVASPGPTIKAGKILSAVAKVARKIIKVNNNQRLIGRNSRFVAADNEDCNSVQHGLARTFCDLHCVRDAVKKGDAAILTSLEEGVSVLQREMRNLFQAYFPGSSQSASLLAASQHEDFQQMRAGLATDVREMRQLLQRNLHPTAKIASQRALRAFQSAVQGTREVGQELGNISGMQFLAEETGRLKATLKASAQTQTSYAVTVERRTAAFVVSMNKVLRAKTRTLGIYRTAASKSRLRQSILSEGLQDDLRELSFVATLRALDASWWDLRKELDRYLDTYE</sequence>
<reference evidence="1" key="1">
    <citation type="submission" date="2021-02" db="EMBL/GenBank/DDBJ databases">
        <authorList>
            <person name="Dougan E. K."/>
            <person name="Rhodes N."/>
            <person name="Thang M."/>
            <person name="Chan C."/>
        </authorList>
    </citation>
    <scope>NUCLEOTIDE SEQUENCE</scope>
</reference>
<name>A0A812PNG8_9DINO</name>
<comment type="caution">
    <text evidence="1">The sequence shown here is derived from an EMBL/GenBank/DDBJ whole genome shotgun (WGS) entry which is preliminary data.</text>
</comment>